<evidence type="ECO:0000313" key="3">
    <source>
        <dbReference type="Proteomes" id="UP000053825"/>
    </source>
</evidence>
<proteinExistence type="predicted"/>
<keyword evidence="3" id="KW-1185">Reference proteome</keyword>
<evidence type="ECO:0000313" key="2">
    <source>
        <dbReference type="EMBL" id="KOC70724.1"/>
    </source>
</evidence>
<evidence type="ECO:0000256" key="1">
    <source>
        <dbReference type="SAM" id="MobiDB-lite"/>
    </source>
</evidence>
<dbReference type="AlphaFoldDB" id="A0A0L7RIR4"/>
<accession>A0A0L7RIR4</accession>
<gene>
    <name evidence="2" type="ORF">WH47_06764</name>
</gene>
<dbReference type="EMBL" id="KQ414583">
    <property type="protein sequence ID" value="KOC70724.1"/>
    <property type="molecule type" value="Genomic_DNA"/>
</dbReference>
<feature type="region of interest" description="Disordered" evidence="1">
    <location>
        <begin position="85"/>
        <end position="111"/>
    </location>
</feature>
<protein>
    <submittedName>
        <fullName evidence="2">Uncharacterized protein</fullName>
    </submittedName>
</protein>
<organism evidence="2 3">
    <name type="scientific">Habropoda laboriosa</name>
    <dbReference type="NCBI Taxonomy" id="597456"/>
    <lineage>
        <taxon>Eukaryota</taxon>
        <taxon>Metazoa</taxon>
        <taxon>Ecdysozoa</taxon>
        <taxon>Arthropoda</taxon>
        <taxon>Hexapoda</taxon>
        <taxon>Insecta</taxon>
        <taxon>Pterygota</taxon>
        <taxon>Neoptera</taxon>
        <taxon>Endopterygota</taxon>
        <taxon>Hymenoptera</taxon>
        <taxon>Apocrita</taxon>
        <taxon>Aculeata</taxon>
        <taxon>Apoidea</taxon>
        <taxon>Anthophila</taxon>
        <taxon>Apidae</taxon>
        <taxon>Habropoda</taxon>
    </lineage>
</organism>
<reference evidence="2 3" key="1">
    <citation type="submission" date="2015-07" db="EMBL/GenBank/DDBJ databases">
        <title>The genome of Habropoda laboriosa.</title>
        <authorList>
            <person name="Pan H."/>
            <person name="Kapheim K."/>
        </authorList>
    </citation>
    <scope>NUCLEOTIDE SEQUENCE [LARGE SCALE GENOMIC DNA]</scope>
    <source>
        <strain evidence="2">0110345459</strain>
    </source>
</reference>
<sequence length="111" mass="12035">MFLSVTKMRFRLESKETESMHVVTPVTVDVCLCEAGSRGWENGTYVPEERLDRSKGTTDVEDGQSGSGACLAAFLPSDSTLPPLWPGAGMGIETQHAGRNETAIQNYRGRG</sequence>
<name>A0A0L7RIR4_9HYME</name>
<dbReference type="Proteomes" id="UP000053825">
    <property type="component" value="Unassembled WGS sequence"/>
</dbReference>